<dbReference type="RefSeq" id="WP_027513363.1">
    <property type="nucleotide sequence ID" value="NZ_CP104145.1"/>
</dbReference>
<geneLocation type="plasmid" evidence="2 3">
    <name>pWSM1592_2</name>
</geneLocation>
<feature type="compositionally biased region" description="Basic and acidic residues" evidence="1">
    <location>
        <begin position="160"/>
        <end position="169"/>
    </location>
</feature>
<dbReference type="Pfam" id="PF06871">
    <property type="entry name" value="TraH_2"/>
    <property type="match status" value="1"/>
</dbReference>
<sequence>MIDAALIKECADPSLKPPIVEQFVMAAGSADPLAVTVKSGGRLILVQKATSADEAMAIVRQYTGQAVVRVGLTQFPAGVGVKEPADLKEDLVDACQNLRKGTAMFAKVLRIVAKWYGNPTSKDVFPQIFEDAVYAWKTGEFEGVSVFQAEDPSGALANQEEPRADKSEADTVDAGAPLQTEEEPSDEKKIGSAGIRVDLSRIGGQQ</sequence>
<evidence type="ECO:0000256" key="1">
    <source>
        <dbReference type="SAM" id="MobiDB-lite"/>
    </source>
</evidence>
<gene>
    <name evidence="2" type="ORF">N2599_36335</name>
</gene>
<dbReference type="EMBL" id="CP104145">
    <property type="protein sequence ID" value="UWU19260.1"/>
    <property type="molecule type" value="Genomic_DNA"/>
</dbReference>
<proteinExistence type="predicted"/>
<keyword evidence="2" id="KW-0614">Plasmid</keyword>
<organism evidence="2 3">
    <name type="scientific">Rhizobium sullae</name>
    <name type="common">Rhizobium hedysari</name>
    <dbReference type="NCBI Taxonomy" id="50338"/>
    <lineage>
        <taxon>Bacteria</taxon>
        <taxon>Pseudomonadati</taxon>
        <taxon>Pseudomonadota</taxon>
        <taxon>Alphaproteobacteria</taxon>
        <taxon>Hyphomicrobiales</taxon>
        <taxon>Rhizobiaceae</taxon>
        <taxon>Rhizobium/Agrobacterium group</taxon>
        <taxon>Rhizobium</taxon>
    </lineage>
</organism>
<dbReference type="Proteomes" id="UP001060123">
    <property type="component" value="Plasmid pWSM1592_2"/>
</dbReference>
<dbReference type="NCBIfam" id="NF010417">
    <property type="entry name" value="PRK13843.1"/>
    <property type="match status" value="1"/>
</dbReference>
<accession>A0ABY5XX91</accession>
<reference evidence="2" key="1">
    <citation type="submission" date="2022-09" db="EMBL/GenBank/DDBJ databases">
        <title>Australian commercial rhizobial inoculants.</title>
        <authorList>
            <person name="Kohlmeier M.G."/>
            <person name="O'Hara G.W."/>
            <person name="Colombi E."/>
            <person name="Ramsay J.P."/>
            <person name="Terpolilli J."/>
        </authorList>
    </citation>
    <scope>NUCLEOTIDE SEQUENCE</scope>
    <source>
        <strain evidence="2">WSM1592</strain>
        <plasmid evidence="2">pWSM1592_2</plasmid>
    </source>
</reference>
<dbReference type="InterPro" id="IPR010680">
    <property type="entry name" value="TraH_2"/>
</dbReference>
<feature type="region of interest" description="Disordered" evidence="1">
    <location>
        <begin position="152"/>
        <end position="206"/>
    </location>
</feature>
<name>A0ABY5XX91_RHISU</name>
<keyword evidence="3" id="KW-1185">Reference proteome</keyword>
<evidence type="ECO:0000313" key="3">
    <source>
        <dbReference type="Proteomes" id="UP001060123"/>
    </source>
</evidence>
<protein>
    <submittedName>
        <fullName evidence="2">TraH family protein</fullName>
    </submittedName>
</protein>
<evidence type="ECO:0000313" key="2">
    <source>
        <dbReference type="EMBL" id="UWU19260.1"/>
    </source>
</evidence>